<name>A0A0C5PHT0_9CAUD</name>
<reference evidence="5 6" key="1">
    <citation type="journal article" date="2015" name="Genome Announc.">
        <title>Genome Sequence of Salmonella enterica Phage Det7.</title>
        <authorList>
            <person name="Casjens S.R."/>
            <person name="Jacobs-Sera D."/>
            <person name="Hatfull G.F."/>
            <person name="Hendrix R.W."/>
        </authorList>
    </citation>
    <scope>NUCLEOTIDE SEQUENCE [LARGE SCALE GENOMIC DNA]</scope>
</reference>
<comment type="cofactor">
    <cofactor evidence="1">
        <name>Mg(2+)</name>
        <dbReference type="ChEBI" id="CHEBI:18420"/>
    </cofactor>
</comment>
<feature type="domain" description="GIY-YIG" evidence="4">
    <location>
        <begin position="1"/>
        <end position="91"/>
    </location>
</feature>
<evidence type="ECO:0000256" key="3">
    <source>
        <dbReference type="SAM" id="MobiDB-lite"/>
    </source>
</evidence>
<evidence type="ECO:0000256" key="1">
    <source>
        <dbReference type="ARBA" id="ARBA00001946"/>
    </source>
</evidence>
<dbReference type="Gene3D" id="3.40.1440.10">
    <property type="entry name" value="GIY-YIG endonuclease"/>
    <property type="match status" value="1"/>
</dbReference>
<accession>A0A0C5PHT0</accession>
<keyword evidence="6" id="KW-1185">Reference proteome</keyword>
<evidence type="ECO:0000256" key="2">
    <source>
        <dbReference type="ARBA" id="ARBA00022842"/>
    </source>
</evidence>
<protein>
    <submittedName>
        <fullName evidence="5">GIY-YIG homing endonuclease</fullName>
    </submittedName>
</protein>
<evidence type="ECO:0000313" key="5">
    <source>
        <dbReference type="EMBL" id="AJQ20824.1"/>
    </source>
</evidence>
<evidence type="ECO:0000259" key="4">
    <source>
        <dbReference type="SMART" id="SM00465"/>
    </source>
</evidence>
<dbReference type="InterPro" id="IPR035901">
    <property type="entry name" value="GIY-YIG_endonuc_sf"/>
</dbReference>
<keyword evidence="5" id="KW-0540">Nuclease</keyword>
<dbReference type="RefSeq" id="YP_009140182.1">
    <property type="nucleotide sequence ID" value="NC_027119.1"/>
</dbReference>
<dbReference type="SMART" id="SM00465">
    <property type="entry name" value="GIYc"/>
    <property type="match status" value="1"/>
</dbReference>
<gene>
    <name evidence="5" type="primary">5</name>
    <name evidence="5" type="ORF">DET7_5</name>
</gene>
<evidence type="ECO:0000313" key="6">
    <source>
        <dbReference type="Proteomes" id="UP000032405"/>
    </source>
</evidence>
<organism evidence="5 6">
    <name type="scientific">Salmonella phage Det7</name>
    <dbReference type="NCBI Taxonomy" id="454798"/>
    <lineage>
        <taxon>Viruses</taxon>
        <taxon>Duplodnaviria</taxon>
        <taxon>Heunggongvirae</taxon>
        <taxon>Uroviricota</taxon>
        <taxon>Caudoviricetes</taxon>
        <taxon>Pantevenvirales</taxon>
        <taxon>Ackermannviridae</taxon>
        <taxon>Cvivirinae</taxon>
        <taxon>Kuttervirus</taxon>
        <taxon>Kuttervirus Det7</taxon>
    </lineage>
</organism>
<dbReference type="Proteomes" id="UP000032405">
    <property type="component" value="Segment"/>
</dbReference>
<feature type="compositionally biased region" description="Polar residues" evidence="3">
    <location>
        <begin position="250"/>
        <end position="262"/>
    </location>
</feature>
<keyword evidence="5" id="KW-0255">Endonuclease</keyword>
<dbReference type="GeneID" id="24366550"/>
<dbReference type="KEGG" id="vg:24366550"/>
<dbReference type="GO" id="GO:0004519">
    <property type="term" value="F:endonuclease activity"/>
    <property type="evidence" value="ECO:0007669"/>
    <property type="project" value="UniProtKB-KW"/>
</dbReference>
<proteinExistence type="predicted"/>
<sequence length="262" mass="30275">MIGHIYMLTVGKKKYIGQTRNGVEYRVNEHLGEARRGNKTILYNYIRKYGITSQEILLECHVDDLNSNEIELIKLHKTHISEGGLNISRGGQIDISGMAAAYDIESREFIGMKPVNDAGWNVLFVAKQYGLVHKEESKTKMSQSQAVVWTEEKKELQSRRITKAYENPKCKENLRIAMNKVRMNPEFQEKINRSLGRWFTLLSPAGEEYEIKNLNKFCQEQCLCIESFNMALAGRMQNPIPKPYRKSSLKRTNTTGWHISRK</sequence>
<dbReference type="EMBL" id="KP797973">
    <property type="protein sequence ID" value="AJQ20824.1"/>
    <property type="molecule type" value="Genomic_DNA"/>
</dbReference>
<keyword evidence="2" id="KW-0460">Magnesium</keyword>
<dbReference type="InterPro" id="IPR000305">
    <property type="entry name" value="GIY-YIG_endonuc"/>
</dbReference>
<feature type="region of interest" description="Disordered" evidence="3">
    <location>
        <begin position="239"/>
        <end position="262"/>
    </location>
</feature>
<keyword evidence="5" id="KW-0378">Hydrolase</keyword>